<organism evidence="2 3">
    <name type="scientific">Caerostris darwini</name>
    <dbReference type="NCBI Taxonomy" id="1538125"/>
    <lineage>
        <taxon>Eukaryota</taxon>
        <taxon>Metazoa</taxon>
        <taxon>Ecdysozoa</taxon>
        <taxon>Arthropoda</taxon>
        <taxon>Chelicerata</taxon>
        <taxon>Arachnida</taxon>
        <taxon>Araneae</taxon>
        <taxon>Araneomorphae</taxon>
        <taxon>Entelegynae</taxon>
        <taxon>Araneoidea</taxon>
        <taxon>Araneidae</taxon>
        <taxon>Caerostris</taxon>
    </lineage>
</organism>
<accession>A0AAV4R3B4</accession>
<evidence type="ECO:0000313" key="3">
    <source>
        <dbReference type="Proteomes" id="UP001054837"/>
    </source>
</evidence>
<comment type="caution">
    <text evidence="2">The sequence shown here is derived from an EMBL/GenBank/DDBJ whole genome shotgun (WGS) entry which is preliminary data.</text>
</comment>
<name>A0AAV4R3B4_9ARAC</name>
<feature type="region of interest" description="Disordered" evidence="1">
    <location>
        <begin position="30"/>
        <end position="65"/>
    </location>
</feature>
<gene>
    <name evidence="2" type="ORF">CDAR_468861</name>
</gene>
<evidence type="ECO:0000256" key="1">
    <source>
        <dbReference type="SAM" id="MobiDB-lite"/>
    </source>
</evidence>
<protein>
    <submittedName>
        <fullName evidence="2">Uncharacterized protein</fullName>
    </submittedName>
</protein>
<dbReference type="AlphaFoldDB" id="A0AAV4R3B4"/>
<dbReference type="Proteomes" id="UP001054837">
    <property type="component" value="Unassembled WGS sequence"/>
</dbReference>
<reference evidence="2 3" key="1">
    <citation type="submission" date="2021-06" db="EMBL/GenBank/DDBJ databases">
        <title>Caerostris darwini draft genome.</title>
        <authorList>
            <person name="Kono N."/>
            <person name="Arakawa K."/>
        </authorList>
    </citation>
    <scope>NUCLEOTIDE SEQUENCE [LARGE SCALE GENOMIC DNA]</scope>
</reference>
<dbReference type="EMBL" id="BPLQ01005618">
    <property type="protein sequence ID" value="GIY15955.1"/>
    <property type="molecule type" value="Genomic_DNA"/>
</dbReference>
<feature type="compositionally biased region" description="Polar residues" evidence="1">
    <location>
        <begin position="56"/>
        <end position="65"/>
    </location>
</feature>
<sequence>MPPVAPAAVTVKECWQVAVFYQPTEPVREGGGRMEHFSASPPSQFDHRKLPRGHNAFSQASDNSSGTKAVFLALSLKGREVGAHWATV</sequence>
<proteinExistence type="predicted"/>
<keyword evidence="3" id="KW-1185">Reference proteome</keyword>
<evidence type="ECO:0000313" key="2">
    <source>
        <dbReference type="EMBL" id="GIY15955.1"/>
    </source>
</evidence>